<dbReference type="AlphaFoldDB" id="A0A0U4P7K8"/>
<dbReference type="PANTHER" id="PTHR47197:SF3">
    <property type="entry name" value="DIHYDRO-HEME D1 DEHYDROGENASE"/>
    <property type="match status" value="1"/>
</dbReference>
<dbReference type="OrthoDB" id="24300at2"/>
<gene>
    <name evidence="2" type="ORF">APT59_11295</name>
</gene>
<organism evidence="2 3">
    <name type="scientific">Pseudomonas oryzihabitans</name>
    <dbReference type="NCBI Taxonomy" id="47885"/>
    <lineage>
        <taxon>Bacteria</taxon>
        <taxon>Pseudomonadati</taxon>
        <taxon>Pseudomonadota</taxon>
        <taxon>Gammaproteobacteria</taxon>
        <taxon>Pseudomonadales</taxon>
        <taxon>Pseudomonadaceae</taxon>
        <taxon>Pseudomonas</taxon>
    </lineage>
</organism>
<dbReference type="InterPro" id="IPR006311">
    <property type="entry name" value="TAT_signal"/>
</dbReference>
<dbReference type="KEGG" id="por:APT59_11295"/>
<dbReference type="Proteomes" id="UP000064137">
    <property type="component" value="Chromosome"/>
</dbReference>
<dbReference type="PANTHER" id="PTHR47197">
    <property type="entry name" value="PROTEIN NIRF"/>
    <property type="match status" value="1"/>
</dbReference>
<sequence length="340" mass="37278">MPHLNRRQTLGLLAGSAALPLLGGYPLHAFAASDEYLALVEKEAPGLGFYRLADGKRIGSLELPEQPHEIVADRQGRYAYVGQYGVKSWQAPGEGGHQVSVIDLAERRLVRSIDLSPYHRLHGMRLDDQGRLYVLSETDSLLIRFDQPATAESPSQIVPVGGTRSHYFVLTRDGRRAYVADTLSGLVILVDAHNPAVLPVKKYLGQAPEGCCLSPDERIFYVLDRFAGILHALDARDLTPIHQIKLRGEAVRVAALPDGRLLVSNLADKSLSLLRPDTLAEVAYLPMGSAVPGLNLDARGERLFAALEDNQLAVVDLRNWREIRRFATGKAPDTAVVFQA</sequence>
<accession>A0A0U4P7K8</accession>
<comment type="cofactor">
    <cofactor evidence="1">
        <name>Cu cation</name>
        <dbReference type="ChEBI" id="CHEBI:23378"/>
    </cofactor>
</comment>
<evidence type="ECO:0000313" key="2">
    <source>
        <dbReference type="EMBL" id="ALZ84751.1"/>
    </source>
</evidence>
<dbReference type="PROSITE" id="PS51318">
    <property type="entry name" value="TAT"/>
    <property type="match status" value="1"/>
</dbReference>
<protein>
    <submittedName>
        <fullName evidence="2">Twin-arginine translocation pathway signal protein</fullName>
    </submittedName>
</protein>
<reference evidence="2 3" key="1">
    <citation type="submission" date="2016-01" db="EMBL/GenBank/DDBJ databases">
        <title>Annotation of Pseudomonas oryzihabitans USDA-ARS-USMARC-56511.</title>
        <authorList>
            <person name="Harhay G.P."/>
            <person name="Harhay D.M."/>
            <person name="Smith T.P.L."/>
            <person name="Bono J.L."/>
            <person name="Heaton M.P."/>
            <person name="Clawson M.L."/>
            <person name="Chitko-Mckown C.G."/>
            <person name="Capik S.F."/>
            <person name="DeDonder K.D."/>
            <person name="Apley M.D."/>
            <person name="Lubbers B.V."/>
            <person name="White B.J."/>
            <person name="Larson R.L."/>
        </authorList>
    </citation>
    <scope>NUCLEOTIDE SEQUENCE [LARGE SCALE GENOMIC DNA]</scope>
    <source>
        <strain evidence="2 3">USDA-ARS-USMARC-56511</strain>
    </source>
</reference>
<dbReference type="InterPro" id="IPR051200">
    <property type="entry name" value="Host-pathogen_enzymatic-act"/>
</dbReference>
<dbReference type="SUPFAM" id="SSF50974">
    <property type="entry name" value="Nitrous oxide reductase, N-terminal domain"/>
    <property type="match status" value="1"/>
</dbReference>
<evidence type="ECO:0000313" key="3">
    <source>
        <dbReference type="Proteomes" id="UP000064137"/>
    </source>
</evidence>
<dbReference type="EMBL" id="CP013987">
    <property type="protein sequence ID" value="ALZ84751.1"/>
    <property type="molecule type" value="Genomic_DNA"/>
</dbReference>
<name>A0A0U4P7K8_9PSED</name>
<dbReference type="InterPro" id="IPR011045">
    <property type="entry name" value="N2O_reductase_N"/>
</dbReference>
<evidence type="ECO:0000256" key="1">
    <source>
        <dbReference type="ARBA" id="ARBA00001935"/>
    </source>
</evidence>
<dbReference type="Gene3D" id="2.130.10.10">
    <property type="entry name" value="YVTN repeat-like/Quinoprotein amine dehydrogenase"/>
    <property type="match status" value="2"/>
</dbReference>
<dbReference type="InterPro" id="IPR015943">
    <property type="entry name" value="WD40/YVTN_repeat-like_dom_sf"/>
</dbReference>
<proteinExistence type="predicted"/>
<dbReference type="RefSeq" id="WP_059314927.1">
    <property type="nucleotide sequence ID" value="NZ_CP013987.1"/>
</dbReference>